<dbReference type="Proteomes" id="UP001383192">
    <property type="component" value="Unassembled WGS sequence"/>
</dbReference>
<evidence type="ECO:0000313" key="2">
    <source>
        <dbReference type="Proteomes" id="UP001383192"/>
    </source>
</evidence>
<reference evidence="1 2" key="1">
    <citation type="submission" date="2024-01" db="EMBL/GenBank/DDBJ databases">
        <title>A draft genome for a cacao thread blight-causing isolate of Paramarasmius palmivorus.</title>
        <authorList>
            <person name="Baruah I.K."/>
            <person name="Bukari Y."/>
            <person name="Amoako-Attah I."/>
            <person name="Meinhardt L.W."/>
            <person name="Bailey B.A."/>
            <person name="Cohen S.P."/>
        </authorList>
    </citation>
    <scope>NUCLEOTIDE SEQUENCE [LARGE SCALE GENOMIC DNA]</scope>
    <source>
        <strain evidence="1 2">GH-12</strain>
    </source>
</reference>
<dbReference type="AlphaFoldDB" id="A0AAW0D4Q3"/>
<evidence type="ECO:0000313" key="1">
    <source>
        <dbReference type="EMBL" id="KAK7047163.1"/>
    </source>
</evidence>
<accession>A0AAW0D4Q3</accession>
<gene>
    <name evidence="1" type="ORF">VNI00_006829</name>
</gene>
<sequence>MLHWCSKIPVDFGHVTDASIRRDWGFEFIPTEGQVSVVIQILLNFLPLELVDIIIDQAQYWCRIRFKRRGQGIANARNAVGKSAATCYLTTPRIPAQARVRAVLFLIKSNDQGWLPPSPIDAPVHYSDHDVHSAWSWFEAMIIRQSEEHPNMPSWLGSATSQTDSDDRIGIEMSEEHLIAENVVLVGPSPKRWYLTSNVQAQIYDSEQAVFWFRDSHCAEEADLRWGRRNAREFVELLKPGDRITLVARAKYAGWENGVKCAAVEVFYSV</sequence>
<proteinExistence type="predicted"/>
<comment type="caution">
    <text evidence="1">The sequence shown here is derived from an EMBL/GenBank/DDBJ whole genome shotgun (WGS) entry which is preliminary data.</text>
</comment>
<name>A0AAW0D4Q3_9AGAR</name>
<protein>
    <submittedName>
        <fullName evidence="1">Uncharacterized protein</fullName>
    </submittedName>
</protein>
<dbReference type="EMBL" id="JAYKXP010000021">
    <property type="protein sequence ID" value="KAK7047163.1"/>
    <property type="molecule type" value="Genomic_DNA"/>
</dbReference>
<organism evidence="1 2">
    <name type="scientific">Paramarasmius palmivorus</name>
    <dbReference type="NCBI Taxonomy" id="297713"/>
    <lineage>
        <taxon>Eukaryota</taxon>
        <taxon>Fungi</taxon>
        <taxon>Dikarya</taxon>
        <taxon>Basidiomycota</taxon>
        <taxon>Agaricomycotina</taxon>
        <taxon>Agaricomycetes</taxon>
        <taxon>Agaricomycetidae</taxon>
        <taxon>Agaricales</taxon>
        <taxon>Marasmiineae</taxon>
        <taxon>Marasmiaceae</taxon>
        <taxon>Paramarasmius</taxon>
    </lineage>
</organism>
<keyword evidence="2" id="KW-1185">Reference proteome</keyword>